<dbReference type="Gene3D" id="2.120.10.30">
    <property type="entry name" value="TolB, C-terminal domain"/>
    <property type="match status" value="1"/>
</dbReference>
<dbReference type="InterPro" id="IPR011042">
    <property type="entry name" value="6-blade_b-propeller_TolB-like"/>
</dbReference>
<dbReference type="EMBL" id="VOIH02000012">
    <property type="protein sequence ID" value="KAF3432246.1"/>
    <property type="molecule type" value="Genomic_DNA"/>
</dbReference>
<evidence type="ECO:0000259" key="5">
    <source>
        <dbReference type="Pfam" id="PF03088"/>
    </source>
</evidence>
<name>A0A8K0DKT0_9ROSA</name>
<dbReference type="AlphaFoldDB" id="A0A8K0DKT0"/>
<dbReference type="GO" id="GO:0005773">
    <property type="term" value="C:vacuole"/>
    <property type="evidence" value="ECO:0007669"/>
    <property type="project" value="UniProtKB-SubCell"/>
</dbReference>
<keyword evidence="7" id="KW-1185">Reference proteome</keyword>
<evidence type="ECO:0000256" key="1">
    <source>
        <dbReference type="ARBA" id="ARBA00004116"/>
    </source>
</evidence>
<comment type="caution">
    <text evidence="6">The sequence shown here is derived from an EMBL/GenBank/DDBJ whole genome shotgun (WGS) entry which is preliminary data.</text>
</comment>
<comment type="similarity">
    <text evidence="2">Belongs to the strictosidine synthase family.</text>
</comment>
<sequence>MEMDHMPRILCDGSSDPNLEPTCGRPLGIKFNRKTCELYIADAYFGLLKVGPNGGVAQQLATSAEGIPFCFTNGLDIDTQNGVVYFTDSSMVYQRRAFMEIIPSGDETGRLMKYDPITKKVTVLLQGLACANGVALSEDNSFLLVAETATKQILRLWLQGPKAYVSELFAHLERPPDNIKTNDRGEFWIALNSGRDLLQNLQKENKMEGQILNPWLIALNSGKDSLQNLDGGNKLEVRVLNPWLSRDPVGIKFNTEGMIVEVLDGNGGSELSSVSEVNEYNGSLWIGSVQKYYVCVIQL</sequence>
<gene>
    <name evidence="6" type="ORF">FNV43_RR26985</name>
</gene>
<proteinExistence type="inferred from homology"/>
<dbReference type="GO" id="GO:0016787">
    <property type="term" value="F:hydrolase activity"/>
    <property type="evidence" value="ECO:0007669"/>
    <property type="project" value="TreeGrafter"/>
</dbReference>
<evidence type="ECO:0000313" key="6">
    <source>
        <dbReference type="EMBL" id="KAF3432246.1"/>
    </source>
</evidence>
<dbReference type="PANTHER" id="PTHR10426:SF86">
    <property type="entry name" value="PROTEIN STRICTOSIDINE SYNTHASE-LIKE 10-LIKE"/>
    <property type="match status" value="1"/>
</dbReference>
<protein>
    <recommendedName>
        <fullName evidence="5">Strictosidine synthase conserved region domain-containing protein</fullName>
    </recommendedName>
</protein>
<dbReference type="PANTHER" id="PTHR10426">
    <property type="entry name" value="STRICTOSIDINE SYNTHASE-RELATED"/>
    <property type="match status" value="1"/>
</dbReference>
<keyword evidence="4" id="KW-0325">Glycoprotein</keyword>
<comment type="subcellular location">
    <subcellularLocation>
        <location evidence="1">Vacuole</location>
    </subcellularLocation>
</comment>
<keyword evidence="3" id="KW-0926">Vacuole</keyword>
<organism evidence="6 7">
    <name type="scientific">Rhamnella rubrinervis</name>
    <dbReference type="NCBI Taxonomy" id="2594499"/>
    <lineage>
        <taxon>Eukaryota</taxon>
        <taxon>Viridiplantae</taxon>
        <taxon>Streptophyta</taxon>
        <taxon>Embryophyta</taxon>
        <taxon>Tracheophyta</taxon>
        <taxon>Spermatophyta</taxon>
        <taxon>Magnoliopsida</taxon>
        <taxon>eudicotyledons</taxon>
        <taxon>Gunneridae</taxon>
        <taxon>Pentapetalae</taxon>
        <taxon>rosids</taxon>
        <taxon>fabids</taxon>
        <taxon>Rosales</taxon>
        <taxon>Rhamnaceae</taxon>
        <taxon>rhamnoid group</taxon>
        <taxon>Rhamneae</taxon>
        <taxon>Rhamnella</taxon>
    </lineage>
</organism>
<dbReference type="GO" id="GO:0012505">
    <property type="term" value="C:endomembrane system"/>
    <property type="evidence" value="ECO:0007669"/>
    <property type="project" value="TreeGrafter"/>
</dbReference>
<evidence type="ECO:0000313" key="7">
    <source>
        <dbReference type="Proteomes" id="UP000796880"/>
    </source>
</evidence>
<dbReference type="OrthoDB" id="5307922at2759"/>
<dbReference type="SUPFAM" id="SSF63829">
    <property type="entry name" value="Calcium-dependent phosphotriesterase"/>
    <property type="match status" value="1"/>
</dbReference>
<dbReference type="Pfam" id="PF03088">
    <property type="entry name" value="Str_synth"/>
    <property type="match status" value="1"/>
</dbReference>
<reference evidence="6" key="1">
    <citation type="submission" date="2020-03" db="EMBL/GenBank/DDBJ databases">
        <title>A high-quality chromosome-level genome assembly of a woody plant with both climbing and erect habits, Rhamnella rubrinervis.</title>
        <authorList>
            <person name="Lu Z."/>
            <person name="Yang Y."/>
            <person name="Zhu X."/>
            <person name="Sun Y."/>
        </authorList>
    </citation>
    <scope>NUCLEOTIDE SEQUENCE</scope>
    <source>
        <strain evidence="6">BYM</strain>
        <tissue evidence="6">Leaf</tissue>
    </source>
</reference>
<evidence type="ECO:0000256" key="3">
    <source>
        <dbReference type="ARBA" id="ARBA00022554"/>
    </source>
</evidence>
<dbReference type="Proteomes" id="UP000796880">
    <property type="component" value="Unassembled WGS sequence"/>
</dbReference>
<feature type="domain" description="Strictosidine synthase conserved region" evidence="5">
    <location>
        <begin position="73"/>
        <end position="160"/>
    </location>
</feature>
<dbReference type="InterPro" id="IPR018119">
    <property type="entry name" value="Strictosidine_synth_cons-reg"/>
</dbReference>
<accession>A0A8K0DKT0</accession>
<evidence type="ECO:0000256" key="4">
    <source>
        <dbReference type="ARBA" id="ARBA00023180"/>
    </source>
</evidence>
<evidence type="ECO:0000256" key="2">
    <source>
        <dbReference type="ARBA" id="ARBA00009191"/>
    </source>
</evidence>